<comment type="caution">
    <text evidence="2">The sequence shown here is derived from an EMBL/GenBank/DDBJ whole genome shotgun (WGS) entry which is preliminary data.</text>
</comment>
<dbReference type="PANTHER" id="PTHR36508">
    <property type="entry name" value="PROTEIN SLYX"/>
    <property type="match status" value="1"/>
</dbReference>
<gene>
    <name evidence="2" type="ORF">DFR36_10446</name>
</gene>
<dbReference type="AlphaFoldDB" id="A0A317RAN2"/>
<sequence length="71" mass="8085">MSADEERLQALEVKAAYAEDLLDELNLLVYRQQQRIERLEQELLELRRQMPGPGEGAGAPAGPRDELPPHY</sequence>
<feature type="region of interest" description="Disordered" evidence="1">
    <location>
        <begin position="47"/>
        <end position="71"/>
    </location>
</feature>
<dbReference type="EMBL" id="QGUB01000004">
    <property type="protein sequence ID" value="PWW46266.1"/>
    <property type="molecule type" value="Genomic_DNA"/>
</dbReference>
<dbReference type="Proteomes" id="UP000246483">
    <property type="component" value="Unassembled WGS sequence"/>
</dbReference>
<protein>
    <submittedName>
        <fullName evidence="2">SlyX protein</fullName>
    </submittedName>
</protein>
<evidence type="ECO:0000313" key="2">
    <source>
        <dbReference type="EMBL" id="PWW46266.1"/>
    </source>
</evidence>
<evidence type="ECO:0000313" key="3">
    <source>
        <dbReference type="Proteomes" id="UP000246483"/>
    </source>
</evidence>
<accession>A0A317RAN2</accession>
<dbReference type="RefSeq" id="WP_019374999.1">
    <property type="nucleotide sequence ID" value="NZ_ALEE01000698.1"/>
</dbReference>
<name>A0A317RAN2_9BURK</name>
<dbReference type="OrthoDB" id="5297107at2"/>
<dbReference type="InterPro" id="IPR007236">
    <property type="entry name" value="SlyX"/>
</dbReference>
<reference evidence="2 3" key="1">
    <citation type="submission" date="2018-05" db="EMBL/GenBank/DDBJ databases">
        <title>Genomic Encyclopedia of Type Strains, Phase IV (KMG-IV): sequencing the most valuable type-strain genomes for metagenomic binning, comparative biology and taxonomic classification.</title>
        <authorList>
            <person name="Goeker M."/>
        </authorList>
    </citation>
    <scope>NUCLEOTIDE SEQUENCE [LARGE SCALE GENOMIC DNA]</scope>
    <source>
        <strain evidence="2 3">DSM 26006</strain>
    </source>
</reference>
<dbReference type="Pfam" id="PF04102">
    <property type="entry name" value="SlyX"/>
    <property type="match status" value="1"/>
</dbReference>
<dbReference type="PANTHER" id="PTHR36508:SF1">
    <property type="entry name" value="PROTEIN SLYX"/>
    <property type="match status" value="1"/>
</dbReference>
<organism evidence="2 3">
    <name type="scientific">Melaminivora alkalimesophila</name>
    <dbReference type="NCBI Taxonomy" id="1165852"/>
    <lineage>
        <taxon>Bacteria</taxon>
        <taxon>Pseudomonadati</taxon>
        <taxon>Pseudomonadota</taxon>
        <taxon>Betaproteobacteria</taxon>
        <taxon>Burkholderiales</taxon>
        <taxon>Comamonadaceae</taxon>
        <taxon>Melaminivora</taxon>
    </lineage>
</organism>
<evidence type="ECO:0000256" key="1">
    <source>
        <dbReference type="SAM" id="MobiDB-lite"/>
    </source>
</evidence>
<proteinExistence type="predicted"/>
<keyword evidence="3" id="KW-1185">Reference proteome</keyword>